<accession>A0A328D2N5</accession>
<dbReference type="PANTHER" id="PTHR36794">
    <property type="entry name" value="TRANSMEMBRANE PROTEIN"/>
    <property type="match status" value="1"/>
</dbReference>
<evidence type="ECO:0000313" key="3">
    <source>
        <dbReference type="EMBL" id="RAL38649.1"/>
    </source>
</evidence>
<keyword evidence="4" id="KW-1185">Reference proteome</keyword>
<feature type="transmembrane region" description="Helical" evidence="2">
    <location>
        <begin position="48"/>
        <end position="66"/>
    </location>
</feature>
<comment type="caution">
    <text evidence="3">The sequence shown here is derived from an EMBL/GenBank/DDBJ whole genome shotgun (WGS) entry which is preliminary data.</text>
</comment>
<evidence type="ECO:0000256" key="2">
    <source>
        <dbReference type="SAM" id="Phobius"/>
    </source>
</evidence>
<dbReference type="AlphaFoldDB" id="A0A328D2N5"/>
<protein>
    <recommendedName>
        <fullName evidence="5">Transmembrane protein</fullName>
    </recommendedName>
</protein>
<name>A0A328D2N5_9ASTE</name>
<evidence type="ECO:0008006" key="5">
    <source>
        <dbReference type="Google" id="ProtNLM"/>
    </source>
</evidence>
<dbReference type="EMBL" id="NQVE01000209">
    <property type="protein sequence ID" value="RAL38649.1"/>
    <property type="molecule type" value="Genomic_DNA"/>
</dbReference>
<reference evidence="3 4" key="1">
    <citation type="submission" date="2018-06" db="EMBL/GenBank/DDBJ databases">
        <title>The Genome of Cuscuta australis (Dodder) Provides Insight into the Evolution of Plant Parasitism.</title>
        <authorList>
            <person name="Liu H."/>
        </authorList>
    </citation>
    <scope>NUCLEOTIDE SEQUENCE [LARGE SCALE GENOMIC DNA]</scope>
    <source>
        <strain evidence="4">cv. Yunnan</strain>
        <tissue evidence="3">Vines</tissue>
    </source>
</reference>
<organism evidence="3 4">
    <name type="scientific">Cuscuta australis</name>
    <dbReference type="NCBI Taxonomy" id="267555"/>
    <lineage>
        <taxon>Eukaryota</taxon>
        <taxon>Viridiplantae</taxon>
        <taxon>Streptophyta</taxon>
        <taxon>Embryophyta</taxon>
        <taxon>Tracheophyta</taxon>
        <taxon>Spermatophyta</taxon>
        <taxon>Magnoliopsida</taxon>
        <taxon>eudicotyledons</taxon>
        <taxon>Gunneridae</taxon>
        <taxon>Pentapetalae</taxon>
        <taxon>asterids</taxon>
        <taxon>lamiids</taxon>
        <taxon>Solanales</taxon>
        <taxon>Convolvulaceae</taxon>
        <taxon>Cuscuteae</taxon>
        <taxon>Cuscuta</taxon>
        <taxon>Cuscuta subgen. Grammica</taxon>
        <taxon>Cuscuta sect. Cleistogrammica</taxon>
    </lineage>
</organism>
<evidence type="ECO:0000313" key="4">
    <source>
        <dbReference type="Proteomes" id="UP000249390"/>
    </source>
</evidence>
<dbReference type="Proteomes" id="UP000249390">
    <property type="component" value="Unassembled WGS sequence"/>
</dbReference>
<feature type="compositionally biased region" description="Basic and acidic residues" evidence="1">
    <location>
        <begin position="1"/>
        <end position="11"/>
    </location>
</feature>
<keyword evidence="2" id="KW-0472">Membrane</keyword>
<keyword evidence="2" id="KW-0812">Transmembrane</keyword>
<gene>
    <name evidence="3" type="ORF">DM860_002627</name>
</gene>
<proteinExistence type="predicted"/>
<sequence>MDNVQKGKDDGQSTPVEMQGTGSSSGSLLGLIQERYYKIKENAETYPYVWGSYIAVYGGLGLWLVYRGMKLRKTEERVRALQEQLRQLVESQEHGGASVSGSSSRARPPQDKTTD</sequence>
<dbReference type="PANTHER" id="PTHR36794:SF1">
    <property type="entry name" value="TRANSMEMBRANE PROTEIN"/>
    <property type="match status" value="1"/>
</dbReference>
<evidence type="ECO:0000256" key="1">
    <source>
        <dbReference type="SAM" id="MobiDB-lite"/>
    </source>
</evidence>
<keyword evidence="2" id="KW-1133">Transmembrane helix</keyword>
<feature type="compositionally biased region" description="Low complexity" evidence="1">
    <location>
        <begin position="95"/>
        <end position="107"/>
    </location>
</feature>
<feature type="region of interest" description="Disordered" evidence="1">
    <location>
        <begin position="1"/>
        <end position="27"/>
    </location>
</feature>
<feature type="region of interest" description="Disordered" evidence="1">
    <location>
        <begin position="89"/>
        <end position="115"/>
    </location>
</feature>